<organism evidence="3 4">
    <name type="scientific">Caenorhabditis tropicalis</name>
    <dbReference type="NCBI Taxonomy" id="1561998"/>
    <lineage>
        <taxon>Eukaryota</taxon>
        <taxon>Metazoa</taxon>
        <taxon>Ecdysozoa</taxon>
        <taxon>Nematoda</taxon>
        <taxon>Chromadorea</taxon>
        <taxon>Rhabditida</taxon>
        <taxon>Rhabditina</taxon>
        <taxon>Rhabditomorpha</taxon>
        <taxon>Rhabditoidea</taxon>
        <taxon>Rhabditidae</taxon>
        <taxon>Peloderinae</taxon>
        <taxon>Caenorhabditis</taxon>
    </lineage>
</organism>
<dbReference type="AlphaFoldDB" id="A0A1I7UUP6"/>
<sequence>MSSTELFEIVVEYSEKPTSRHCSPNPSTSSSSASPASSSGSSTPSSTSSKNSRARRLTKAKKAVVASLRRSSRKIMTVGKKYGKRLSSSSAAKLRLVKYKIDKQQQQKIAESKARVERLKRETEDLLAGTSQVAILCEEVTTTARSLRESYERQRPNIYSTVLSNFLEQMEEEVYDDEEEGGFYGTFYF</sequence>
<protein>
    <submittedName>
        <fullName evidence="4">BZIP domain-containing protein</fullName>
    </submittedName>
</protein>
<evidence type="ECO:0000256" key="2">
    <source>
        <dbReference type="SAM" id="MobiDB-lite"/>
    </source>
</evidence>
<dbReference type="Proteomes" id="UP000095282">
    <property type="component" value="Unplaced"/>
</dbReference>
<feature type="region of interest" description="Disordered" evidence="2">
    <location>
        <begin position="14"/>
        <end position="62"/>
    </location>
</feature>
<evidence type="ECO:0000313" key="3">
    <source>
        <dbReference type="Proteomes" id="UP000095282"/>
    </source>
</evidence>
<feature type="coiled-coil region" evidence="1">
    <location>
        <begin position="102"/>
        <end position="129"/>
    </location>
</feature>
<feature type="compositionally biased region" description="Basic residues" evidence="2">
    <location>
        <begin position="52"/>
        <end position="62"/>
    </location>
</feature>
<accession>A0A1I7UUP6</accession>
<name>A0A1I7UUP6_9PELO</name>
<evidence type="ECO:0000313" key="4">
    <source>
        <dbReference type="WBParaSite" id="Csp11.Scaffold630.g19534.t1"/>
    </source>
</evidence>
<keyword evidence="1" id="KW-0175">Coiled coil</keyword>
<proteinExistence type="predicted"/>
<dbReference type="WBParaSite" id="Csp11.Scaffold630.g19534.t1">
    <property type="protein sequence ID" value="Csp11.Scaffold630.g19534.t1"/>
    <property type="gene ID" value="Csp11.Scaffold630.g19534"/>
</dbReference>
<evidence type="ECO:0000256" key="1">
    <source>
        <dbReference type="SAM" id="Coils"/>
    </source>
</evidence>
<keyword evidence="3" id="KW-1185">Reference proteome</keyword>
<feature type="compositionally biased region" description="Low complexity" evidence="2">
    <location>
        <begin position="23"/>
        <end position="51"/>
    </location>
</feature>
<dbReference type="eggNOG" id="ENOG502THVH">
    <property type="taxonomic scope" value="Eukaryota"/>
</dbReference>
<reference evidence="4" key="1">
    <citation type="submission" date="2016-11" db="UniProtKB">
        <authorList>
            <consortium name="WormBaseParasite"/>
        </authorList>
    </citation>
    <scope>IDENTIFICATION</scope>
</reference>